<comment type="caution">
    <text evidence="2">The sequence shown here is derived from an EMBL/GenBank/DDBJ whole genome shotgun (WGS) entry which is preliminary data.</text>
</comment>
<gene>
    <name evidence="2" type="ORF">PENANT_c008G04067</name>
</gene>
<feature type="domain" description="Tc1-like transposase DDE" evidence="1">
    <location>
        <begin position="1"/>
        <end position="56"/>
    </location>
</feature>
<dbReference type="GO" id="GO:0003676">
    <property type="term" value="F:nucleic acid binding"/>
    <property type="evidence" value="ECO:0007669"/>
    <property type="project" value="InterPro"/>
</dbReference>
<dbReference type="AlphaFoldDB" id="A0A1V6Q9W3"/>
<protein>
    <recommendedName>
        <fullName evidence="1">Tc1-like transposase DDE domain-containing protein</fullName>
    </recommendedName>
</protein>
<dbReference type="Gene3D" id="3.30.420.10">
    <property type="entry name" value="Ribonuclease H-like superfamily/Ribonuclease H"/>
    <property type="match status" value="1"/>
</dbReference>
<dbReference type="EMBL" id="MDYN01000008">
    <property type="protein sequence ID" value="OQD86040.1"/>
    <property type="molecule type" value="Genomic_DNA"/>
</dbReference>
<reference evidence="3" key="1">
    <citation type="journal article" date="2017" name="Nat. Microbiol.">
        <title>Global analysis of biosynthetic gene clusters reveals vast potential of secondary metabolite production in Penicillium species.</title>
        <authorList>
            <person name="Nielsen J.C."/>
            <person name="Grijseels S."/>
            <person name="Prigent S."/>
            <person name="Ji B."/>
            <person name="Dainat J."/>
            <person name="Nielsen K.F."/>
            <person name="Frisvad J.C."/>
            <person name="Workman M."/>
            <person name="Nielsen J."/>
        </authorList>
    </citation>
    <scope>NUCLEOTIDE SEQUENCE [LARGE SCALE GENOMIC DNA]</scope>
    <source>
        <strain evidence="3">IBT 31811</strain>
    </source>
</reference>
<dbReference type="PANTHER" id="PTHR46564:SF1">
    <property type="entry name" value="TRANSPOSASE"/>
    <property type="match status" value="1"/>
</dbReference>
<dbReference type="PANTHER" id="PTHR46564">
    <property type="entry name" value="TRANSPOSASE"/>
    <property type="match status" value="1"/>
</dbReference>
<dbReference type="InterPro" id="IPR036397">
    <property type="entry name" value="RNaseH_sf"/>
</dbReference>
<evidence type="ECO:0000259" key="1">
    <source>
        <dbReference type="Pfam" id="PF13358"/>
    </source>
</evidence>
<organism evidence="2 3">
    <name type="scientific">Penicillium antarcticum</name>
    <dbReference type="NCBI Taxonomy" id="416450"/>
    <lineage>
        <taxon>Eukaryota</taxon>
        <taxon>Fungi</taxon>
        <taxon>Dikarya</taxon>
        <taxon>Ascomycota</taxon>
        <taxon>Pezizomycotina</taxon>
        <taxon>Eurotiomycetes</taxon>
        <taxon>Eurotiomycetidae</taxon>
        <taxon>Eurotiales</taxon>
        <taxon>Aspergillaceae</taxon>
        <taxon>Penicillium</taxon>
    </lineage>
</organism>
<name>A0A1V6Q9W3_9EURO</name>
<dbReference type="STRING" id="416450.A0A1V6Q9W3"/>
<accession>A0A1V6Q9W3</accession>
<dbReference type="Pfam" id="PF13358">
    <property type="entry name" value="DDE_3"/>
    <property type="match status" value="1"/>
</dbReference>
<evidence type="ECO:0000313" key="2">
    <source>
        <dbReference type="EMBL" id="OQD86040.1"/>
    </source>
</evidence>
<sequence>MDNASFHRSGRIENMCMEAGIKLVYLPPYSPSLTTIEEFFSELKAYTTDDFRMREQLFLRQRTSGYAYAFFQLGYAERRSDSSDHISQKHHGEPRSPAVVFDGKLSYAALGPNKECSQSISEETLL</sequence>
<proteinExistence type="predicted"/>
<evidence type="ECO:0000313" key="3">
    <source>
        <dbReference type="Proteomes" id="UP000191672"/>
    </source>
</evidence>
<keyword evidence="3" id="KW-1185">Reference proteome</keyword>
<dbReference type="InterPro" id="IPR038717">
    <property type="entry name" value="Tc1-like_DDE_dom"/>
</dbReference>
<dbReference type="Proteomes" id="UP000191672">
    <property type="component" value="Unassembled WGS sequence"/>
</dbReference>